<proteinExistence type="predicted"/>
<gene>
    <name evidence="2" type="ORF">IZO911_LOCUS1441</name>
    <name evidence="3" type="ORF">KXQ929_LOCUS16028</name>
</gene>
<dbReference type="EMBL" id="CAJNOE010000006">
    <property type="protein sequence ID" value="CAF0717781.1"/>
    <property type="molecule type" value="Genomic_DNA"/>
</dbReference>
<dbReference type="Pfam" id="PF25040">
    <property type="entry name" value="BLTP1_C"/>
    <property type="match status" value="1"/>
</dbReference>
<dbReference type="Proteomes" id="UP000663868">
    <property type="component" value="Unassembled WGS sequence"/>
</dbReference>
<dbReference type="EMBL" id="CAJOBB010000952">
    <property type="protein sequence ID" value="CAF3783132.1"/>
    <property type="molecule type" value="Genomic_DNA"/>
</dbReference>
<evidence type="ECO:0000259" key="1">
    <source>
        <dbReference type="Pfam" id="PF25040"/>
    </source>
</evidence>
<name>A0A813M4P5_9BILA</name>
<dbReference type="InterPro" id="IPR033616">
    <property type="entry name" value="BLTP1"/>
</dbReference>
<dbReference type="InterPro" id="IPR056742">
    <property type="entry name" value="BLTP1_C"/>
</dbReference>
<evidence type="ECO:0000313" key="3">
    <source>
        <dbReference type="EMBL" id="CAF3783132.1"/>
    </source>
</evidence>
<evidence type="ECO:0000313" key="2">
    <source>
        <dbReference type="EMBL" id="CAF0717781.1"/>
    </source>
</evidence>
<dbReference type="GO" id="GO:0048488">
    <property type="term" value="P:synaptic vesicle endocytosis"/>
    <property type="evidence" value="ECO:0007669"/>
    <property type="project" value="TreeGrafter"/>
</dbReference>
<dbReference type="GO" id="GO:0098793">
    <property type="term" value="C:presynapse"/>
    <property type="evidence" value="ECO:0007669"/>
    <property type="project" value="GOC"/>
</dbReference>
<feature type="domain" description="Bridge-like lipid transfer protein family member 1 C-terminal" evidence="1">
    <location>
        <begin position="1"/>
        <end position="118"/>
    </location>
</feature>
<dbReference type="AlphaFoldDB" id="A0A813M4P5"/>
<evidence type="ECO:0000313" key="4">
    <source>
        <dbReference type="Proteomes" id="UP000663860"/>
    </source>
</evidence>
<dbReference type="PANTHER" id="PTHR31640:SF1">
    <property type="entry name" value="BRIDGE-LIKE LIPID TRANSFER PROTEIN FAMILY MEMBER 1"/>
    <property type="match status" value="1"/>
</dbReference>
<comment type="caution">
    <text evidence="2">The sequence shown here is derived from an EMBL/GenBank/DDBJ whole genome shotgun (WGS) entry which is preliminary data.</text>
</comment>
<dbReference type="Proteomes" id="UP000663860">
    <property type="component" value="Unassembled WGS sequence"/>
</dbReference>
<sequence length="129" mass="14343">MHIPNVMGKVEWNTTDVCSTASLTLTNDGQRALFLSVGLQKSVFQVDEGTVGGIIRLKNLRTTGLIRHTLHDPALLKESCHTFDVLPDATEIRLDYMGFSTLMGRINHILLQLKDDHHGTSENVLTPSY</sequence>
<organism evidence="2 4">
    <name type="scientific">Adineta steineri</name>
    <dbReference type="NCBI Taxonomy" id="433720"/>
    <lineage>
        <taxon>Eukaryota</taxon>
        <taxon>Metazoa</taxon>
        <taxon>Spiralia</taxon>
        <taxon>Gnathifera</taxon>
        <taxon>Rotifera</taxon>
        <taxon>Eurotatoria</taxon>
        <taxon>Bdelloidea</taxon>
        <taxon>Adinetida</taxon>
        <taxon>Adinetidae</taxon>
        <taxon>Adineta</taxon>
    </lineage>
</organism>
<dbReference type="PANTHER" id="PTHR31640">
    <property type="entry name" value="TRANSMEMBRANE PROTEIN KIAA1109"/>
    <property type="match status" value="1"/>
</dbReference>
<accession>A0A813M4P5</accession>
<protein>
    <recommendedName>
        <fullName evidence="1">Bridge-like lipid transfer protein family member 1 C-terminal domain-containing protein</fullName>
    </recommendedName>
</protein>
<reference evidence="2" key="1">
    <citation type="submission" date="2021-02" db="EMBL/GenBank/DDBJ databases">
        <authorList>
            <person name="Nowell W R."/>
        </authorList>
    </citation>
    <scope>NUCLEOTIDE SEQUENCE</scope>
</reference>